<dbReference type="InterPro" id="IPR014729">
    <property type="entry name" value="Rossmann-like_a/b/a_fold"/>
</dbReference>
<protein>
    <submittedName>
        <fullName evidence="7">Deoxyribodipyrimidine photo-lyase</fullName>
    </submittedName>
</protein>
<evidence type="ECO:0000259" key="6">
    <source>
        <dbReference type="PROSITE" id="PS51645"/>
    </source>
</evidence>
<dbReference type="InterPro" id="IPR002081">
    <property type="entry name" value="Cryptochrome/DNA_photolyase_1"/>
</dbReference>
<proteinExistence type="predicted"/>
<dbReference type="GO" id="GO:0006139">
    <property type="term" value="P:nucleobase-containing compound metabolic process"/>
    <property type="evidence" value="ECO:0007669"/>
    <property type="project" value="UniProtKB-ARBA"/>
</dbReference>
<keyword evidence="3" id="KW-0157">Chromophore</keyword>
<name>A0A1G7LRU9_9EURY</name>
<dbReference type="SUPFAM" id="SSF52425">
    <property type="entry name" value="Cryptochrome/photolyase, N-terminal domain"/>
    <property type="match status" value="1"/>
</dbReference>
<dbReference type="Pfam" id="PF03441">
    <property type="entry name" value="FAD_binding_7"/>
    <property type="match status" value="1"/>
</dbReference>
<keyword evidence="1 4" id="KW-0285">Flavoprotein</keyword>
<dbReference type="GO" id="GO:0071949">
    <property type="term" value="F:FAD binding"/>
    <property type="evidence" value="ECO:0007669"/>
    <property type="project" value="TreeGrafter"/>
</dbReference>
<keyword evidence="8" id="KW-1185">Reference proteome</keyword>
<keyword evidence="2 4" id="KW-0274">FAD</keyword>
<evidence type="ECO:0000313" key="7">
    <source>
        <dbReference type="EMBL" id="SDF52121.1"/>
    </source>
</evidence>
<keyword evidence="7" id="KW-0456">Lyase</keyword>
<dbReference type="GO" id="GO:0003677">
    <property type="term" value="F:DNA binding"/>
    <property type="evidence" value="ECO:0007669"/>
    <property type="project" value="TreeGrafter"/>
</dbReference>
<accession>A0A1G7LRU9</accession>
<evidence type="ECO:0000256" key="1">
    <source>
        <dbReference type="ARBA" id="ARBA00022630"/>
    </source>
</evidence>
<dbReference type="PANTHER" id="PTHR11455">
    <property type="entry name" value="CRYPTOCHROME"/>
    <property type="match status" value="1"/>
</dbReference>
<evidence type="ECO:0000256" key="4">
    <source>
        <dbReference type="PIRSR" id="PIRSR602081-1"/>
    </source>
</evidence>
<dbReference type="GO" id="GO:0003904">
    <property type="term" value="F:deoxyribodipyrimidine photo-lyase activity"/>
    <property type="evidence" value="ECO:0007669"/>
    <property type="project" value="TreeGrafter"/>
</dbReference>
<dbReference type="Gene3D" id="3.40.50.620">
    <property type="entry name" value="HUPs"/>
    <property type="match status" value="1"/>
</dbReference>
<sequence length="546" mass="60235">MRRQALHSQEMVPGDDAPLPTAPDAEAVRSASAAGGAGTVVWHRDDLRIGDNPGLAAAAAETDRVLPLFVFDPAFYGERGMACDARIEFLHDCLRDLDRQYRDVGGAGLTYAHGDPLDVLERFVDAGWDVVATATASGRYGRRRDDRARERLGVRFVAGDGLVRDADRPREGWSDHVESWLAAEPLDWDPRSVAIERVGSPVDPDRMSDAYGVDSAKTDVPIGGRGPARERLRAFAEEIAAYPGSISSPLDAREGTSGLSPYLRFGCLSVGEVHRHVDERAPDGRGKSMFVSRLFWNRHYTQKLLDWPGWLDRAVNPVYEGFNSDRHDPGLVAAWKEGETGFPMVDASMRCLRETGWLNFRMRALCASVYFHVLQQPWRIGADHFYEHLIDGDAAINYTQWQSQCGLIGRPGLRLYDPRKQVRDQDPDGEFVTRWIPELEPLPSVHLDAPEKTPLAVQCEVGVRIGETYPYPIVDYEAARSEFRERYGAVFDVAAARLGDEEIARRASLSGGVEAARSIAADRGDPDGAAGDDAGGTAQTGLDDFE</sequence>
<evidence type="ECO:0000256" key="3">
    <source>
        <dbReference type="ARBA" id="ARBA00022991"/>
    </source>
</evidence>
<dbReference type="Proteomes" id="UP000324020">
    <property type="component" value="Unassembled WGS sequence"/>
</dbReference>
<feature type="binding site" evidence="4">
    <location>
        <begin position="391"/>
        <end position="393"/>
    </location>
    <ligand>
        <name>FAD</name>
        <dbReference type="ChEBI" id="CHEBI:57692"/>
    </ligand>
</feature>
<dbReference type="InterPro" id="IPR018394">
    <property type="entry name" value="DNA_photolyase_1_CS_C"/>
</dbReference>
<dbReference type="PANTHER" id="PTHR11455:SF9">
    <property type="entry name" value="CRYPTOCHROME CIRCADIAN CLOCK 5 ISOFORM X1"/>
    <property type="match status" value="1"/>
</dbReference>
<feature type="region of interest" description="Disordered" evidence="5">
    <location>
        <begin position="205"/>
        <end position="224"/>
    </location>
</feature>
<evidence type="ECO:0000313" key="8">
    <source>
        <dbReference type="Proteomes" id="UP000324020"/>
    </source>
</evidence>
<feature type="compositionally biased region" description="Low complexity" evidence="5">
    <location>
        <begin position="527"/>
        <end position="546"/>
    </location>
</feature>
<evidence type="ECO:0000256" key="5">
    <source>
        <dbReference type="SAM" id="MobiDB-lite"/>
    </source>
</evidence>
<dbReference type="GO" id="GO:0009416">
    <property type="term" value="P:response to light stimulus"/>
    <property type="evidence" value="ECO:0007669"/>
    <property type="project" value="TreeGrafter"/>
</dbReference>
<dbReference type="InterPro" id="IPR006050">
    <property type="entry name" value="DNA_photolyase_N"/>
</dbReference>
<dbReference type="PROSITE" id="PS51645">
    <property type="entry name" value="PHR_CRY_ALPHA_BETA"/>
    <property type="match status" value="1"/>
</dbReference>
<feature type="binding site" evidence="4">
    <location>
        <position position="290"/>
    </location>
    <ligand>
        <name>FAD</name>
        <dbReference type="ChEBI" id="CHEBI:57692"/>
    </ligand>
</feature>
<evidence type="ECO:0000256" key="2">
    <source>
        <dbReference type="ARBA" id="ARBA00022827"/>
    </source>
</evidence>
<feature type="region of interest" description="Disordered" evidence="5">
    <location>
        <begin position="511"/>
        <end position="546"/>
    </location>
</feature>
<dbReference type="GO" id="GO:0006950">
    <property type="term" value="P:response to stress"/>
    <property type="evidence" value="ECO:0007669"/>
    <property type="project" value="UniProtKB-ARBA"/>
</dbReference>
<feature type="region of interest" description="Disordered" evidence="5">
    <location>
        <begin position="1"/>
        <end position="23"/>
    </location>
</feature>
<dbReference type="PROSITE" id="PS00394">
    <property type="entry name" value="DNA_PHOTOLYASES_1_1"/>
    <property type="match status" value="1"/>
</dbReference>
<dbReference type="Gene3D" id="1.10.579.10">
    <property type="entry name" value="DNA Cyclobutane Dipyrimidine Photolyase, subunit A, domain 3"/>
    <property type="match status" value="1"/>
</dbReference>
<dbReference type="AlphaFoldDB" id="A0A1G7LRU9"/>
<dbReference type="InterPro" id="IPR036155">
    <property type="entry name" value="Crypto/Photolyase_N_sf"/>
</dbReference>
<dbReference type="InterPro" id="IPR005101">
    <property type="entry name" value="Cryptochr/Photolyase_FAD-bd"/>
</dbReference>
<organism evidence="7 8">
    <name type="scientific">Halorubrum xinjiangense</name>
    <dbReference type="NCBI Taxonomy" id="261291"/>
    <lineage>
        <taxon>Archaea</taxon>
        <taxon>Methanobacteriati</taxon>
        <taxon>Methanobacteriota</taxon>
        <taxon>Stenosarchaea group</taxon>
        <taxon>Halobacteria</taxon>
        <taxon>Halobacteriales</taxon>
        <taxon>Haloferacaceae</taxon>
        <taxon>Halorubrum</taxon>
    </lineage>
</organism>
<dbReference type="EMBL" id="FNBO01000005">
    <property type="protein sequence ID" value="SDF52121.1"/>
    <property type="molecule type" value="Genomic_DNA"/>
</dbReference>
<feature type="domain" description="Photolyase/cryptochrome alpha/beta" evidence="6">
    <location>
        <begin position="37"/>
        <end position="162"/>
    </location>
</feature>
<feature type="binding site" evidence="4">
    <location>
        <begin position="256"/>
        <end position="260"/>
    </location>
    <ligand>
        <name>FAD</name>
        <dbReference type="ChEBI" id="CHEBI:57692"/>
    </ligand>
</feature>
<dbReference type="SUPFAM" id="SSF48173">
    <property type="entry name" value="Cryptochrome/photolyase FAD-binding domain"/>
    <property type="match status" value="1"/>
</dbReference>
<gene>
    <name evidence="7" type="ORF">SAMN04488067_10584</name>
</gene>
<dbReference type="Gene3D" id="1.25.40.80">
    <property type="match status" value="1"/>
</dbReference>
<reference evidence="7 8" key="1">
    <citation type="submission" date="2016-10" db="EMBL/GenBank/DDBJ databases">
        <authorList>
            <person name="Varghese N."/>
            <person name="Submissions S."/>
        </authorList>
    </citation>
    <scope>NUCLEOTIDE SEQUENCE [LARGE SCALE GENOMIC DNA]</scope>
    <source>
        <strain evidence="7 8">CGMCC 1.3527</strain>
    </source>
</reference>
<comment type="cofactor">
    <cofactor evidence="4">
        <name>FAD</name>
        <dbReference type="ChEBI" id="CHEBI:57692"/>
    </cofactor>
    <text evidence="4">Binds 1 FAD per subunit.</text>
</comment>
<dbReference type="InterPro" id="IPR036134">
    <property type="entry name" value="Crypto/Photolyase_FAD-like_sf"/>
</dbReference>
<dbReference type="Pfam" id="PF00875">
    <property type="entry name" value="DNA_photolyase"/>
    <property type="match status" value="1"/>
</dbReference>